<sequence length="224" mass="26054">MWDWVVQWLLPSGEVRSEIGKDEEKENQLKIVENSQNELCRLDSEIDSITGTLTQCEKTLDVLFKKELRLREGLEAYLMEMHDCKSGETSSLLKEKEEEKEQQQRNVKMGFGSVLDNGDDDDDDDDKNNSVVAEIWNILIQFQERREKLQERRYRLEVTLRCLEAEKDAVSGTLESLQEHVNQNSSDLMEDREEYGLGVPINPPPVLVELVEEYRDELDMGRTV</sequence>
<evidence type="ECO:0000256" key="1">
    <source>
        <dbReference type="SAM" id="Coils"/>
    </source>
</evidence>
<protein>
    <submittedName>
        <fullName evidence="3">Uncharacterized protein</fullName>
    </submittedName>
</protein>
<feature type="coiled-coil region" evidence="1">
    <location>
        <begin position="139"/>
        <end position="180"/>
    </location>
</feature>
<feature type="compositionally biased region" description="Basic and acidic residues" evidence="2">
    <location>
        <begin position="93"/>
        <end position="103"/>
    </location>
</feature>
<evidence type="ECO:0000256" key="2">
    <source>
        <dbReference type="SAM" id="MobiDB-lite"/>
    </source>
</evidence>
<feature type="region of interest" description="Disordered" evidence="2">
    <location>
        <begin position="88"/>
        <end position="128"/>
    </location>
</feature>
<accession>A0A1X0P9D8</accession>
<dbReference type="OrthoDB" id="247217at2759"/>
<organism evidence="3 4">
    <name type="scientific">Trypanosoma theileri</name>
    <dbReference type="NCBI Taxonomy" id="67003"/>
    <lineage>
        <taxon>Eukaryota</taxon>
        <taxon>Discoba</taxon>
        <taxon>Euglenozoa</taxon>
        <taxon>Kinetoplastea</taxon>
        <taxon>Metakinetoplastina</taxon>
        <taxon>Trypanosomatida</taxon>
        <taxon>Trypanosomatidae</taxon>
        <taxon>Trypanosoma</taxon>
    </lineage>
</organism>
<proteinExistence type="predicted"/>
<feature type="compositionally biased region" description="Acidic residues" evidence="2">
    <location>
        <begin position="117"/>
        <end position="126"/>
    </location>
</feature>
<dbReference type="RefSeq" id="XP_028887608.1">
    <property type="nucleotide sequence ID" value="XM_029021100.1"/>
</dbReference>
<keyword evidence="1" id="KW-0175">Coiled coil</keyword>
<reference evidence="3 4" key="1">
    <citation type="submission" date="2017-03" db="EMBL/GenBank/DDBJ databases">
        <title>An alternative strategy for trypanosome survival in the mammalian bloodstream revealed through genome and transcriptome analysis of the ubiquitous bovine parasite Trypanosoma (Megatrypanum) theileri.</title>
        <authorList>
            <person name="Kelly S."/>
            <person name="Ivens A."/>
            <person name="Mott A."/>
            <person name="O'Neill E."/>
            <person name="Emms D."/>
            <person name="Macleod O."/>
            <person name="Voorheis P."/>
            <person name="Matthews J."/>
            <person name="Matthews K."/>
            <person name="Carrington M."/>
        </authorList>
    </citation>
    <scope>NUCLEOTIDE SEQUENCE [LARGE SCALE GENOMIC DNA]</scope>
    <source>
        <strain evidence="3">Edinburgh</strain>
    </source>
</reference>
<name>A0A1X0P9D8_9TRYP</name>
<dbReference type="VEuPathDB" id="TriTrypDB:TM35_000014190"/>
<keyword evidence="4" id="KW-1185">Reference proteome</keyword>
<comment type="caution">
    <text evidence="3">The sequence shown here is derived from an EMBL/GenBank/DDBJ whole genome shotgun (WGS) entry which is preliminary data.</text>
</comment>
<evidence type="ECO:0000313" key="4">
    <source>
        <dbReference type="Proteomes" id="UP000192257"/>
    </source>
</evidence>
<dbReference type="AlphaFoldDB" id="A0A1X0P9D8"/>
<gene>
    <name evidence="3" type="ORF">TM35_000014190</name>
</gene>
<dbReference type="GeneID" id="39980880"/>
<dbReference type="Proteomes" id="UP000192257">
    <property type="component" value="Unassembled WGS sequence"/>
</dbReference>
<evidence type="ECO:0000313" key="3">
    <source>
        <dbReference type="EMBL" id="ORC93542.1"/>
    </source>
</evidence>
<dbReference type="EMBL" id="NBCO01000001">
    <property type="protein sequence ID" value="ORC93542.1"/>
    <property type="molecule type" value="Genomic_DNA"/>
</dbReference>